<dbReference type="AlphaFoldDB" id="A0AB40AKB4"/>
<dbReference type="GeneID" id="120250603"/>
<dbReference type="RefSeq" id="XP_039115361.1">
    <property type="nucleotide sequence ID" value="XM_039259427.1"/>
</dbReference>
<keyword evidence="2" id="KW-1185">Reference proteome</keyword>
<evidence type="ECO:0000256" key="1">
    <source>
        <dbReference type="SAM" id="MobiDB-lite"/>
    </source>
</evidence>
<evidence type="ECO:0000313" key="2">
    <source>
        <dbReference type="Proteomes" id="UP001515500"/>
    </source>
</evidence>
<feature type="compositionally biased region" description="Polar residues" evidence="1">
    <location>
        <begin position="91"/>
        <end position="100"/>
    </location>
</feature>
<reference evidence="3" key="1">
    <citation type="submission" date="2025-08" db="UniProtKB">
        <authorList>
            <consortium name="RefSeq"/>
        </authorList>
    </citation>
    <scope>IDENTIFICATION</scope>
</reference>
<gene>
    <name evidence="3" type="primary">LOC120250603</name>
</gene>
<sequence length="121" mass="13390">MVLGTVHTEENEMIGQMVDSFSNIKVDEECGSFPSGGECLQQQTEVKAVDQKGENLPVNNHQVADLEEMNIQGQHLVSPLAASEHSDNIDRSSPPNVNSGENEKILENSWLKIKRVEDEDT</sequence>
<evidence type="ECO:0000313" key="3">
    <source>
        <dbReference type="RefSeq" id="XP_039115361.1"/>
    </source>
</evidence>
<feature type="region of interest" description="Disordered" evidence="1">
    <location>
        <begin position="79"/>
        <end position="104"/>
    </location>
</feature>
<name>A0AB40AKB4_DIOCR</name>
<accession>A0AB40AKB4</accession>
<organism evidence="2 3">
    <name type="scientific">Dioscorea cayennensis subsp. rotundata</name>
    <name type="common">White Guinea yam</name>
    <name type="synonym">Dioscorea rotundata</name>
    <dbReference type="NCBI Taxonomy" id="55577"/>
    <lineage>
        <taxon>Eukaryota</taxon>
        <taxon>Viridiplantae</taxon>
        <taxon>Streptophyta</taxon>
        <taxon>Embryophyta</taxon>
        <taxon>Tracheophyta</taxon>
        <taxon>Spermatophyta</taxon>
        <taxon>Magnoliopsida</taxon>
        <taxon>Liliopsida</taxon>
        <taxon>Dioscoreales</taxon>
        <taxon>Dioscoreaceae</taxon>
        <taxon>Dioscorea</taxon>
    </lineage>
</organism>
<proteinExistence type="predicted"/>
<dbReference type="Proteomes" id="UP001515500">
    <property type="component" value="Chromosome 19"/>
</dbReference>
<protein>
    <submittedName>
        <fullName evidence="3">Uncharacterized protein LOC120250603</fullName>
    </submittedName>
</protein>